<organism evidence="2 3">
    <name type="scientific">Eumeta variegata</name>
    <name type="common">Bagworm moth</name>
    <name type="synonym">Eumeta japonica</name>
    <dbReference type="NCBI Taxonomy" id="151549"/>
    <lineage>
        <taxon>Eukaryota</taxon>
        <taxon>Metazoa</taxon>
        <taxon>Ecdysozoa</taxon>
        <taxon>Arthropoda</taxon>
        <taxon>Hexapoda</taxon>
        <taxon>Insecta</taxon>
        <taxon>Pterygota</taxon>
        <taxon>Neoptera</taxon>
        <taxon>Endopterygota</taxon>
        <taxon>Lepidoptera</taxon>
        <taxon>Glossata</taxon>
        <taxon>Ditrysia</taxon>
        <taxon>Tineoidea</taxon>
        <taxon>Psychidae</taxon>
        <taxon>Oiketicinae</taxon>
        <taxon>Eumeta</taxon>
    </lineage>
</organism>
<dbReference type="Proteomes" id="UP000299102">
    <property type="component" value="Unassembled WGS sequence"/>
</dbReference>
<feature type="compositionally biased region" description="Basic and acidic residues" evidence="1">
    <location>
        <begin position="176"/>
        <end position="193"/>
    </location>
</feature>
<evidence type="ECO:0000313" key="3">
    <source>
        <dbReference type="Proteomes" id="UP000299102"/>
    </source>
</evidence>
<accession>A0A4C1VYN6</accession>
<comment type="caution">
    <text evidence="2">The sequence shown here is derived from an EMBL/GenBank/DDBJ whole genome shotgun (WGS) entry which is preliminary data.</text>
</comment>
<dbReference type="EMBL" id="BGZK01000444">
    <property type="protein sequence ID" value="GBP43913.1"/>
    <property type="molecule type" value="Genomic_DNA"/>
</dbReference>
<gene>
    <name evidence="2" type="ORF">EVAR_41769_1</name>
</gene>
<feature type="compositionally biased region" description="Basic residues" evidence="1">
    <location>
        <begin position="157"/>
        <end position="175"/>
    </location>
</feature>
<feature type="region of interest" description="Disordered" evidence="1">
    <location>
        <begin position="149"/>
        <end position="227"/>
    </location>
</feature>
<protein>
    <submittedName>
        <fullName evidence="2">Uncharacterized protein</fullName>
    </submittedName>
</protein>
<reference evidence="2 3" key="1">
    <citation type="journal article" date="2019" name="Commun. Biol.">
        <title>The bagworm genome reveals a unique fibroin gene that provides high tensile strength.</title>
        <authorList>
            <person name="Kono N."/>
            <person name="Nakamura H."/>
            <person name="Ohtoshi R."/>
            <person name="Tomita M."/>
            <person name="Numata K."/>
            <person name="Arakawa K."/>
        </authorList>
    </citation>
    <scope>NUCLEOTIDE SEQUENCE [LARGE SCALE GENOMIC DNA]</scope>
</reference>
<dbReference type="AlphaFoldDB" id="A0A4C1VYN6"/>
<feature type="region of interest" description="Disordered" evidence="1">
    <location>
        <begin position="1"/>
        <end position="24"/>
    </location>
</feature>
<sequence>MRSLHNTRRVSLKGRGRNSDVRKRDGLEDVADIRPERSLAAFQYFKETFQTAAAEQVRKHGIEGVYSAEQSLPRARRPRVPRLKLLINNSRLPFHRAVVASQNIPRPAGASRRVAAVWKKFHDQGSLRLLIGDRRCESFEFLINRKHRKAENETQRRSKQAKNTRPRPRRRRARDGRRPPEGAAREIRNHDMLNKQPKANICRGNRSSSPWGRRRARPHGVYTRPPTGTLRFFSLRLTPDGRGPLGAPSPEAFENRAAPPRFWKLWKKNIGGVVPVFVRRQPQRPLSEAFRCRNLKSVVYS</sequence>
<evidence type="ECO:0000313" key="2">
    <source>
        <dbReference type="EMBL" id="GBP43913.1"/>
    </source>
</evidence>
<keyword evidence="3" id="KW-1185">Reference proteome</keyword>
<feature type="compositionally biased region" description="Basic residues" evidence="1">
    <location>
        <begin position="1"/>
        <end position="16"/>
    </location>
</feature>
<name>A0A4C1VYN6_EUMVA</name>
<proteinExistence type="predicted"/>
<evidence type="ECO:0000256" key="1">
    <source>
        <dbReference type="SAM" id="MobiDB-lite"/>
    </source>
</evidence>